<dbReference type="SUPFAM" id="SSF56553">
    <property type="entry name" value="Insert subdomain of RNA polymerase alpha subunit"/>
    <property type="match status" value="1"/>
</dbReference>
<dbReference type="GO" id="GO:0000428">
    <property type="term" value="C:DNA-directed RNA polymerase complex"/>
    <property type="evidence" value="ECO:0007669"/>
    <property type="project" value="UniProtKB-KW"/>
</dbReference>
<name>A0A7C2BKF1_9CREN</name>
<evidence type="ECO:0000256" key="3">
    <source>
        <dbReference type="ARBA" id="ARBA00023163"/>
    </source>
</evidence>
<feature type="binding site" evidence="5">
    <location>
        <position position="220"/>
    </location>
    <ligand>
        <name>[3Fe-4S] cluster</name>
        <dbReference type="ChEBI" id="CHEBI:21137"/>
    </ligand>
</feature>
<dbReference type="InterPro" id="IPR017896">
    <property type="entry name" value="4Fe4S_Fe-S-bd"/>
</dbReference>
<protein>
    <recommendedName>
        <fullName evidence="5">DNA-directed RNA polymerase subunit Rpo3</fullName>
        <ecNumber evidence="5">2.7.7.6</ecNumber>
    </recommendedName>
    <alternativeName>
        <fullName evidence="5">DNA-directed RNA polymerase subunit D</fullName>
    </alternativeName>
</protein>
<dbReference type="EMBL" id="DSJT01000021">
    <property type="protein sequence ID" value="HEF87352.1"/>
    <property type="molecule type" value="Genomic_DNA"/>
</dbReference>
<keyword evidence="3 5" id="KW-0804">Transcription</keyword>
<dbReference type="Pfam" id="PF01000">
    <property type="entry name" value="RNA_pol_A_bac"/>
    <property type="match status" value="1"/>
</dbReference>
<reference evidence="7" key="1">
    <citation type="journal article" date="2020" name="mSystems">
        <title>Genome- and Community-Level Interaction Insights into Carbon Utilization and Element Cycling Functions of Hydrothermarchaeota in Hydrothermal Sediment.</title>
        <authorList>
            <person name="Zhou Z."/>
            <person name="Liu Y."/>
            <person name="Xu W."/>
            <person name="Pan J."/>
            <person name="Luo Z.H."/>
            <person name="Li M."/>
        </authorList>
    </citation>
    <scope>NUCLEOTIDE SEQUENCE [LARGE SCALE GENOMIC DNA]</scope>
    <source>
        <strain evidence="7">SpSt-23</strain>
    </source>
</reference>
<keyword evidence="5" id="KW-0003">3Fe-4S</keyword>
<feature type="domain" description="4Fe-4S ferredoxin-type" evidence="6">
    <location>
        <begin position="202"/>
        <end position="234"/>
    </location>
</feature>
<dbReference type="HAMAP" id="MF_00320">
    <property type="entry name" value="RNApol_arch_Rpo3"/>
    <property type="match status" value="1"/>
</dbReference>
<evidence type="ECO:0000256" key="2">
    <source>
        <dbReference type="ARBA" id="ARBA00022695"/>
    </source>
</evidence>
<sequence length="277" mass="31233">MKIEVLEQKPLFTRLRIKGISLHLLNSIRRVIISEVPTMAVDYVAFMENSSVFYDEYLAHRLGLIPLTSDEALWKYKSPEECREAGEKGLFSEDCFVRLSLEGEGGDEAVTLYSDNLVSSDPDVKPSFAKIPIVKLIKPQKVKLEAYARLGRGKEHIKWSPVSVAVHKYVPNILVNQRLCKGEECLKCVEACPKEVFAFQSGEVKVRSDRLLDCTMCKLCENLCPSGAVKVSYEEDEFILTLELTGALSAKNVLLESVRILEKKLDDFVETLREKGV</sequence>
<evidence type="ECO:0000259" key="6">
    <source>
        <dbReference type="PROSITE" id="PS51379"/>
    </source>
</evidence>
<dbReference type="Gene3D" id="3.30.70.20">
    <property type="match status" value="1"/>
</dbReference>
<comment type="catalytic activity">
    <reaction evidence="5">
        <text>RNA(n) + a ribonucleoside 5'-triphosphate = RNA(n+1) + diphosphate</text>
        <dbReference type="Rhea" id="RHEA:21248"/>
        <dbReference type="Rhea" id="RHEA-COMP:14527"/>
        <dbReference type="Rhea" id="RHEA-COMP:17342"/>
        <dbReference type="ChEBI" id="CHEBI:33019"/>
        <dbReference type="ChEBI" id="CHEBI:61557"/>
        <dbReference type="ChEBI" id="CHEBI:140395"/>
        <dbReference type="EC" id="2.7.7.6"/>
    </reaction>
</comment>
<keyword evidence="5" id="KW-0963">Cytoplasm</keyword>
<keyword evidence="5 7" id="KW-0808">Transferase</keyword>
<dbReference type="InterPro" id="IPR050518">
    <property type="entry name" value="Rpo3/RPB3_RNA_Pol_subunit"/>
</dbReference>
<keyword evidence="1 5" id="KW-0240">DNA-directed RNA polymerase</keyword>
<gene>
    <name evidence="5" type="primary">rpo3</name>
    <name evidence="5" type="synonym">rpoD</name>
    <name evidence="7" type="ORF">ENP55_03495</name>
</gene>
<dbReference type="Gene3D" id="3.30.1360.10">
    <property type="entry name" value="RNA polymerase, RBP11-like subunit"/>
    <property type="match status" value="1"/>
</dbReference>
<comment type="similarity">
    <text evidence="4 5">Belongs to the archaeal Rpo3/eukaryotic RPB3 RNA polymerase subunit family.</text>
</comment>
<dbReference type="SMART" id="SM00662">
    <property type="entry name" value="RPOLD"/>
    <property type="match status" value="1"/>
</dbReference>
<dbReference type="CDD" id="cd07030">
    <property type="entry name" value="RNAP_D"/>
    <property type="match status" value="1"/>
</dbReference>
<dbReference type="NCBIfam" id="NF001988">
    <property type="entry name" value="PRK00783.1"/>
    <property type="match status" value="1"/>
</dbReference>
<evidence type="ECO:0000256" key="4">
    <source>
        <dbReference type="ARBA" id="ARBA00025804"/>
    </source>
</evidence>
<dbReference type="InterPro" id="IPR036643">
    <property type="entry name" value="RNApol_insert_sf"/>
</dbReference>
<dbReference type="AlphaFoldDB" id="A0A7C2BKF1"/>
<dbReference type="InterPro" id="IPR036603">
    <property type="entry name" value="RBP11-like"/>
</dbReference>
<keyword evidence="5" id="KW-0411">Iron-sulfur</keyword>
<comment type="subunit">
    <text evidence="5">Part of the RNA polymerase complex.</text>
</comment>
<feature type="binding site" evidence="5">
    <location>
        <position position="214"/>
    </location>
    <ligand>
        <name>[3Fe-4S] cluster</name>
        <dbReference type="ChEBI" id="CHEBI:21137"/>
    </ligand>
</feature>
<comment type="caution">
    <text evidence="7">The sequence shown here is derived from an EMBL/GenBank/DDBJ whole genome shotgun (WGS) entry which is preliminary data.</text>
</comment>
<evidence type="ECO:0000313" key="7">
    <source>
        <dbReference type="EMBL" id="HEF87352.1"/>
    </source>
</evidence>
<evidence type="ECO:0000256" key="1">
    <source>
        <dbReference type="ARBA" id="ARBA00022478"/>
    </source>
</evidence>
<accession>A0A7C2BKF1</accession>
<comment type="subcellular location">
    <subcellularLocation>
        <location evidence="5">Cytoplasm</location>
    </subcellularLocation>
</comment>
<dbReference type="GO" id="GO:0003899">
    <property type="term" value="F:DNA-directed RNA polymerase activity"/>
    <property type="evidence" value="ECO:0007669"/>
    <property type="project" value="UniProtKB-UniRule"/>
</dbReference>
<dbReference type="GO" id="GO:0016491">
    <property type="term" value="F:oxidoreductase activity"/>
    <property type="evidence" value="ECO:0007669"/>
    <property type="project" value="UniProtKB-ARBA"/>
</dbReference>
<dbReference type="GO" id="GO:0051538">
    <property type="term" value="F:3 iron, 4 sulfur cluster binding"/>
    <property type="evidence" value="ECO:0007669"/>
    <property type="project" value="UniProtKB-KW"/>
</dbReference>
<feature type="binding site" evidence="5">
    <location>
        <position position="217"/>
    </location>
    <ligand>
        <name>[3Fe-4S] cluster</name>
        <dbReference type="ChEBI" id="CHEBI:21137"/>
    </ligand>
</feature>
<dbReference type="GO" id="GO:0046872">
    <property type="term" value="F:metal ion binding"/>
    <property type="evidence" value="ECO:0007669"/>
    <property type="project" value="UniProtKB-KW"/>
</dbReference>
<comment type="function">
    <text evidence="5">DNA-dependent RNA polymerase (RNAP) catalyzes the transcription of DNA into RNA using the four ribonucleoside triphosphates as substrates.</text>
</comment>
<dbReference type="GO" id="GO:0005737">
    <property type="term" value="C:cytoplasm"/>
    <property type="evidence" value="ECO:0007669"/>
    <property type="project" value="UniProtKB-SubCell"/>
</dbReference>
<keyword evidence="5" id="KW-0408">Iron</keyword>
<dbReference type="GO" id="GO:0003677">
    <property type="term" value="F:DNA binding"/>
    <property type="evidence" value="ECO:0007669"/>
    <property type="project" value="UniProtKB-UniRule"/>
</dbReference>
<dbReference type="InterPro" id="IPR011262">
    <property type="entry name" value="DNA-dir_RNA_pol_insert"/>
</dbReference>
<dbReference type="InterPro" id="IPR017900">
    <property type="entry name" value="4Fe4S_Fe_S_CS"/>
</dbReference>
<dbReference type="InterPro" id="IPR011263">
    <property type="entry name" value="DNA-dir_RNA_pol_RpoA/D/Rpb3"/>
</dbReference>
<dbReference type="SUPFAM" id="SSF55257">
    <property type="entry name" value="RBP11-like subunits of RNA polymerase"/>
    <property type="match status" value="1"/>
</dbReference>
<feature type="domain" description="4Fe-4S ferredoxin-type" evidence="6">
    <location>
        <begin position="171"/>
        <end position="201"/>
    </location>
</feature>
<keyword evidence="2 5" id="KW-0548">Nucleotidyltransferase</keyword>
<dbReference type="Pfam" id="PF01193">
    <property type="entry name" value="RNA_pol_L"/>
    <property type="match status" value="1"/>
</dbReference>
<comment type="cofactor">
    <cofactor evidence="5">
        <name>[3Fe-4S] cluster</name>
        <dbReference type="ChEBI" id="CHEBI:21137"/>
    </cofactor>
    <text evidence="5">Binds 1 [3Fe-4S] cluster.</text>
</comment>
<dbReference type="Gene3D" id="2.170.120.12">
    <property type="entry name" value="DNA-directed RNA polymerase, insert domain"/>
    <property type="match status" value="1"/>
</dbReference>
<dbReference type="PROSITE" id="PS51379">
    <property type="entry name" value="4FE4S_FER_2"/>
    <property type="match status" value="2"/>
</dbReference>
<dbReference type="PROSITE" id="PS00198">
    <property type="entry name" value="4FE4S_FER_1"/>
    <property type="match status" value="1"/>
</dbReference>
<dbReference type="EC" id="2.7.7.6" evidence="5"/>
<dbReference type="PROSITE" id="PS00446">
    <property type="entry name" value="RNA_POL_D_30KD"/>
    <property type="match status" value="1"/>
</dbReference>
<organism evidence="7">
    <name type="scientific">Thermosphaera aggregans</name>
    <dbReference type="NCBI Taxonomy" id="54254"/>
    <lineage>
        <taxon>Archaea</taxon>
        <taxon>Thermoproteota</taxon>
        <taxon>Thermoprotei</taxon>
        <taxon>Desulfurococcales</taxon>
        <taxon>Desulfurococcaceae</taxon>
        <taxon>Thermosphaera</taxon>
    </lineage>
</organism>
<dbReference type="GO" id="GO:0046983">
    <property type="term" value="F:protein dimerization activity"/>
    <property type="evidence" value="ECO:0007669"/>
    <property type="project" value="InterPro"/>
</dbReference>
<dbReference type="GO" id="GO:0006351">
    <property type="term" value="P:DNA-templated transcription"/>
    <property type="evidence" value="ECO:0007669"/>
    <property type="project" value="UniProtKB-UniRule"/>
</dbReference>
<dbReference type="InterPro" id="IPR001514">
    <property type="entry name" value="DNA-dir_RNA_pol_30-40kDasu_CS"/>
</dbReference>
<keyword evidence="5" id="KW-0479">Metal-binding</keyword>
<dbReference type="InterPro" id="IPR022842">
    <property type="entry name" value="RNAP_Rpo3/Rpb3/RPAC1"/>
</dbReference>
<dbReference type="PANTHER" id="PTHR11800">
    <property type="entry name" value="DNA-DIRECTED RNA POLYMERASE"/>
    <property type="match status" value="1"/>
</dbReference>
<dbReference type="PANTHER" id="PTHR11800:SF2">
    <property type="entry name" value="DNA-DIRECTED RNA POLYMERASE II SUBUNIT RPB3"/>
    <property type="match status" value="1"/>
</dbReference>
<proteinExistence type="inferred from homology"/>
<evidence type="ECO:0000256" key="5">
    <source>
        <dbReference type="HAMAP-Rule" id="MF_00320"/>
    </source>
</evidence>